<dbReference type="GO" id="GO:0034354">
    <property type="term" value="P:'de novo' NAD+ biosynthetic process from L-tryptophan"/>
    <property type="evidence" value="ECO:0007669"/>
    <property type="project" value="UniProtKB-UniRule"/>
</dbReference>
<dbReference type="UniPathway" id="UPA00334">
    <property type="reaction ID" value="UER00455"/>
</dbReference>
<feature type="binding site" evidence="5">
    <location>
        <position position="370"/>
    </location>
    <ligand>
        <name>pyridoxal 5'-phosphate</name>
        <dbReference type="ChEBI" id="CHEBI:597326"/>
    </ligand>
</feature>
<proteinExistence type="inferred from homology"/>
<comment type="function">
    <text evidence="5 6">Catalyzes the cleavage of L-kynurenine (L-Kyn) and L-3-hydroxykynurenine (L-3OHKyn) into anthranilic acid (AA) and 3-hydroxyanthranilic acid (3-OHAA), respectively.</text>
</comment>
<dbReference type="AlphaFoldDB" id="A0A0N0NRM5"/>
<feature type="binding site" evidence="5">
    <location>
        <position position="342"/>
    </location>
    <ligand>
        <name>pyridoxal 5'-phosphate</name>
        <dbReference type="ChEBI" id="CHEBI:597326"/>
    </ligand>
</feature>
<comment type="subunit">
    <text evidence="5 6">Homodimer.</text>
</comment>
<feature type="domain" description="Aminotransferase class V" evidence="8">
    <location>
        <begin position="168"/>
        <end position="343"/>
    </location>
</feature>
<accession>A0A0N0NRM5</accession>
<dbReference type="InterPro" id="IPR015421">
    <property type="entry name" value="PyrdxlP-dep_Trfase_major"/>
</dbReference>
<dbReference type="STRING" id="1664694.A0A0N0NRM5"/>
<dbReference type="InterPro" id="IPR015422">
    <property type="entry name" value="PyrdxlP-dep_Trfase_small"/>
</dbReference>
<feature type="binding site" evidence="5">
    <location>
        <position position="164"/>
    </location>
    <ligand>
        <name>pyridoxal 5'-phosphate</name>
        <dbReference type="ChEBI" id="CHEBI:597326"/>
    </ligand>
</feature>
<dbReference type="Pfam" id="PF22580">
    <property type="entry name" value="KYNU_C"/>
    <property type="match status" value="1"/>
</dbReference>
<comment type="caution">
    <text evidence="5">Lacks conserved residue(s) required for the propagation of feature annotation.</text>
</comment>
<organism evidence="9 10">
    <name type="scientific">Cyphellophora attinorum</name>
    <dbReference type="NCBI Taxonomy" id="1664694"/>
    <lineage>
        <taxon>Eukaryota</taxon>
        <taxon>Fungi</taxon>
        <taxon>Dikarya</taxon>
        <taxon>Ascomycota</taxon>
        <taxon>Pezizomycotina</taxon>
        <taxon>Eurotiomycetes</taxon>
        <taxon>Chaetothyriomycetidae</taxon>
        <taxon>Chaetothyriales</taxon>
        <taxon>Cyphellophoraceae</taxon>
        <taxon>Cyphellophora</taxon>
    </lineage>
</organism>
<dbReference type="UniPathway" id="UPA00253">
    <property type="reaction ID" value="UER00329"/>
</dbReference>
<dbReference type="NCBIfam" id="TIGR01814">
    <property type="entry name" value="kynureninase"/>
    <property type="match status" value="1"/>
</dbReference>
<dbReference type="Gene3D" id="3.90.1150.10">
    <property type="entry name" value="Aspartate Aminotransferase, domain 1"/>
    <property type="match status" value="1"/>
</dbReference>
<dbReference type="GO" id="GO:0005737">
    <property type="term" value="C:cytoplasm"/>
    <property type="evidence" value="ECO:0007669"/>
    <property type="project" value="UniProtKB-SubCell"/>
</dbReference>
<evidence type="ECO:0000259" key="8">
    <source>
        <dbReference type="Pfam" id="PF00266"/>
    </source>
</evidence>
<evidence type="ECO:0000256" key="2">
    <source>
        <dbReference type="ARBA" id="ARBA00022642"/>
    </source>
</evidence>
<dbReference type="PIRSF" id="PIRSF038800">
    <property type="entry name" value="KYNU"/>
    <property type="match status" value="1"/>
</dbReference>
<dbReference type="GO" id="GO:0030170">
    <property type="term" value="F:pyridoxal phosphate binding"/>
    <property type="evidence" value="ECO:0007669"/>
    <property type="project" value="UniProtKB-UniRule"/>
</dbReference>
<comment type="catalytic activity">
    <reaction evidence="5 6">
        <text>L-kynurenine + H2O = anthranilate + L-alanine + H(+)</text>
        <dbReference type="Rhea" id="RHEA:16813"/>
        <dbReference type="ChEBI" id="CHEBI:15377"/>
        <dbReference type="ChEBI" id="CHEBI:15378"/>
        <dbReference type="ChEBI" id="CHEBI:16567"/>
        <dbReference type="ChEBI" id="CHEBI:57959"/>
        <dbReference type="ChEBI" id="CHEBI:57972"/>
        <dbReference type="EC" id="3.7.1.3"/>
    </reaction>
</comment>
<dbReference type="GO" id="GO:0043420">
    <property type="term" value="P:anthranilate metabolic process"/>
    <property type="evidence" value="ECO:0007669"/>
    <property type="project" value="UniProtKB-UniRule"/>
</dbReference>
<dbReference type="GO" id="GO:0097053">
    <property type="term" value="P:L-kynurenine catabolic process"/>
    <property type="evidence" value="ECO:0007669"/>
    <property type="project" value="UniProtKB-UniRule"/>
</dbReference>
<dbReference type="GeneID" id="28734320"/>
<dbReference type="PANTHER" id="PTHR14084:SF2">
    <property type="entry name" value="KYNURENINASE 2"/>
    <property type="match status" value="1"/>
</dbReference>
<comment type="cofactor">
    <cofactor evidence="5 6">
        <name>pyridoxal 5'-phosphate</name>
        <dbReference type="ChEBI" id="CHEBI:597326"/>
    </cofactor>
</comment>
<dbReference type="GO" id="GO:0019441">
    <property type="term" value="P:L-tryptophan catabolic process to kynurenine"/>
    <property type="evidence" value="ECO:0007669"/>
    <property type="project" value="TreeGrafter"/>
</dbReference>
<dbReference type="SUPFAM" id="SSF53383">
    <property type="entry name" value="PLP-dependent transferases"/>
    <property type="match status" value="1"/>
</dbReference>
<dbReference type="InterPro" id="IPR000192">
    <property type="entry name" value="Aminotrans_V_dom"/>
</dbReference>
<protein>
    <recommendedName>
        <fullName evidence="5 6">Kynureninase</fullName>
        <ecNumber evidence="5 6">3.7.1.3</ecNumber>
    </recommendedName>
    <alternativeName>
        <fullName evidence="5">Biosynthesis of nicotinic acid protein 5</fullName>
    </alternativeName>
    <alternativeName>
        <fullName evidence="5">L-kynurenine hydrolase</fullName>
    </alternativeName>
</protein>
<feature type="modified residue" description="N6-(pyridoxal phosphate)lysine" evidence="5">
    <location>
        <position position="303"/>
    </location>
</feature>
<name>A0A0N0NRM5_9EURO</name>
<feature type="binding site" evidence="5">
    <location>
        <position position="280"/>
    </location>
    <ligand>
        <name>pyridoxal 5'-phosphate</name>
        <dbReference type="ChEBI" id="CHEBI:597326"/>
    </ligand>
</feature>
<evidence type="ECO:0000256" key="5">
    <source>
        <dbReference type="HAMAP-Rule" id="MF_03017"/>
    </source>
</evidence>
<dbReference type="GO" id="GO:0019805">
    <property type="term" value="P:quinolinate biosynthetic process"/>
    <property type="evidence" value="ECO:0007669"/>
    <property type="project" value="UniProtKB-UniRule"/>
</dbReference>
<dbReference type="GO" id="GO:0030429">
    <property type="term" value="F:kynureninase activity"/>
    <property type="evidence" value="ECO:0007669"/>
    <property type="project" value="UniProtKB-UniRule"/>
</dbReference>
<dbReference type="Proteomes" id="UP000038010">
    <property type="component" value="Unassembled WGS sequence"/>
</dbReference>
<keyword evidence="10" id="KW-1185">Reference proteome</keyword>
<feature type="binding site" evidence="5">
    <location>
        <position position="302"/>
    </location>
    <ligand>
        <name>pyridoxal 5'-phosphate</name>
        <dbReference type="ChEBI" id="CHEBI:597326"/>
    </ligand>
</feature>
<sequence>MSPPSIAQLPSESTTTPTVKAKSPLKSSQQHPNQKHTFPTNANTLDYARSLDTNCPLRHLRNEYIIPSKANLKVKHANDLSTPNDSSDPAIYFCGNSLGLQPKCTASYITAQLNTWSHLNVHGHFRPIADSPLKPWQELCEQASDLSAPIVGALPSEVSMQATLTVNLHLLMASFYRPVGKKCKILMESHAFPSDHYAVESQVQLHGYKAEEAMILLEPVDGEHVLSTEQICKAIDENVDEIALVLLPGIQYYTGQLLDIKTITAHARSKGLTIGWDLAHAAGNVPLYLHDWDVDFAAWCTYKYMNSGPGGMGGLFVHERHGKVTKDENTGKLDFRHRLTGWYAGDRTSRFNMDNKFVPIEGAKGFQVSNPSAIDLTSLIASLSVFAETSMEELRKKSLSITAYAEHLLLSDVPKVDGQPAYEIITPKDPEQRGAQLSVLFKKEGLLEKVGEGMEEAGVVADQRKPNVCRVAPAPMYNSYEEVWRIVGIIKGACDA</sequence>
<comment type="catalytic activity">
    <reaction evidence="6">
        <text>3-hydroxy-L-kynurenine + H2O = 3-hydroxyanthranilate + L-alanine + H(+)</text>
        <dbReference type="Rhea" id="RHEA:25143"/>
        <dbReference type="ChEBI" id="CHEBI:15377"/>
        <dbReference type="ChEBI" id="CHEBI:15378"/>
        <dbReference type="ChEBI" id="CHEBI:36559"/>
        <dbReference type="ChEBI" id="CHEBI:57972"/>
        <dbReference type="ChEBI" id="CHEBI:58125"/>
        <dbReference type="EC" id="3.7.1.3"/>
    </reaction>
</comment>
<dbReference type="EC" id="3.7.1.3" evidence="5 6"/>
<evidence type="ECO:0000256" key="4">
    <source>
        <dbReference type="ARBA" id="ARBA00022898"/>
    </source>
</evidence>
<dbReference type="InterPro" id="IPR015424">
    <property type="entry name" value="PyrdxlP-dep_Trfase"/>
</dbReference>
<comment type="caution">
    <text evidence="9">The sequence shown here is derived from an EMBL/GenBank/DDBJ whole genome shotgun (WGS) entry which is preliminary data.</text>
</comment>
<evidence type="ECO:0000313" key="9">
    <source>
        <dbReference type="EMBL" id="KPI45261.1"/>
    </source>
</evidence>
<evidence type="ECO:0000256" key="3">
    <source>
        <dbReference type="ARBA" id="ARBA00022801"/>
    </source>
</evidence>
<comment type="similarity">
    <text evidence="5 6">Belongs to the kynureninase family.</text>
</comment>
<dbReference type="EMBL" id="LFJN01000002">
    <property type="protein sequence ID" value="KPI45261.1"/>
    <property type="molecule type" value="Genomic_DNA"/>
</dbReference>
<dbReference type="PANTHER" id="PTHR14084">
    <property type="entry name" value="KYNURENINASE"/>
    <property type="match status" value="1"/>
</dbReference>
<dbReference type="HAMAP" id="MF_01970">
    <property type="entry name" value="Kynureninase"/>
    <property type="match status" value="1"/>
</dbReference>
<dbReference type="Pfam" id="PF00266">
    <property type="entry name" value="Aminotran_5"/>
    <property type="match status" value="1"/>
</dbReference>
<feature type="binding site" evidence="5">
    <location>
        <position position="165"/>
    </location>
    <ligand>
        <name>pyridoxal 5'-phosphate</name>
        <dbReference type="ChEBI" id="CHEBI:597326"/>
    </ligand>
</feature>
<feature type="compositionally biased region" description="Polar residues" evidence="7">
    <location>
        <begin position="8"/>
        <end position="18"/>
    </location>
</feature>
<gene>
    <name evidence="5" type="primary">BNA5</name>
    <name evidence="9" type="ORF">AB675_2467</name>
</gene>
<feature type="binding site" evidence="5">
    <location>
        <begin position="192"/>
        <end position="195"/>
    </location>
    <ligand>
        <name>pyridoxal 5'-phosphate</name>
        <dbReference type="ChEBI" id="CHEBI:597326"/>
    </ligand>
</feature>
<feature type="region of interest" description="Disordered" evidence="7">
    <location>
        <begin position="1"/>
        <end position="43"/>
    </location>
</feature>
<dbReference type="RefSeq" id="XP_018005224.1">
    <property type="nucleotide sequence ID" value="XM_018142440.1"/>
</dbReference>
<feature type="binding site" evidence="5">
    <location>
        <position position="277"/>
    </location>
    <ligand>
        <name>pyridoxal 5'-phosphate</name>
        <dbReference type="ChEBI" id="CHEBI:597326"/>
    </ligand>
</feature>
<comment type="pathway">
    <text evidence="5 6">Amino-acid degradation; L-kynurenine degradation; L-alanine and anthranilate from L-kynurenine: step 1/1.</text>
</comment>
<keyword evidence="2 5" id="KW-0662">Pyridine nucleotide biosynthesis</keyword>
<dbReference type="OrthoDB" id="5978656at2759"/>
<evidence type="ECO:0000313" key="10">
    <source>
        <dbReference type="Proteomes" id="UP000038010"/>
    </source>
</evidence>
<dbReference type="InterPro" id="IPR010111">
    <property type="entry name" value="Kynureninase"/>
</dbReference>
<evidence type="ECO:0000256" key="6">
    <source>
        <dbReference type="PIRNR" id="PIRNR038800"/>
    </source>
</evidence>
<keyword evidence="1 5" id="KW-0963">Cytoplasm</keyword>
<dbReference type="FunFam" id="3.40.640.10:FF:000031">
    <property type="entry name" value="Kynureninase"/>
    <property type="match status" value="1"/>
</dbReference>
<dbReference type="VEuPathDB" id="FungiDB:AB675_2467"/>
<dbReference type="Gene3D" id="3.40.640.10">
    <property type="entry name" value="Type I PLP-dependent aspartate aminotransferase-like (Major domain)"/>
    <property type="match status" value="1"/>
</dbReference>
<reference evidence="9 10" key="1">
    <citation type="submission" date="2015-06" db="EMBL/GenBank/DDBJ databases">
        <title>Draft genome of the ant-associated black yeast Phialophora attae CBS 131958.</title>
        <authorList>
            <person name="Moreno L.F."/>
            <person name="Stielow B.J."/>
            <person name="de Hoog S."/>
            <person name="Vicente V.A."/>
            <person name="Weiss V.A."/>
            <person name="de Vries M."/>
            <person name="Cruz L.M."/>
            <person name="Souza E.M."/>
        </authorList>
    </citation>
    <scope>NUCLEOTIDE SEQUENCE [LARGE SCALE GENOMIC DNA]</scope>
    <source>
        <strain evidence="9 10">CBS 131958</strain>
    </source>
</reference>
<evidence type="ECO:0000256" key="7">
    <source>
        <dbReference type="SAM" id="MobiDB-lite"/>
    </source>
</evidence>
<keyword evidence="4 5" id="KW-0663">Pyridoxal phosphate</keyword>
<comment type="pathway">
    <text evidence="5 6">Cofactor biosynthesis; NAD(+) biosynthesis; quinolinate from L-kynurenine: step 2/3.</text>
</comment>
<keyword evidence="3 5" id="KW-0378">Hydrolase</keyword>
<comment type="subcellular location">
    <subcellularLocation>
        <location evidence="5 6">Cytoplasm</location>
    </subcellularLocation>
</comment>
<evidence type="ECO:0000256" key="1">
    <source>
        <dbReference type="ARBA" id="ARBA00022490"/>
    </source>
</evidence>
<feature type="compositionally biased region" description="Polar residues" evidence="7">
    <location>
        <begin position="25"/>
        <end position="43"/>
    </location>
</feature>